<protein>
    <submittedName>
        <fullName evidence="2">TRAP-type C4-dicarboxylate transport system permease small subunit</fullName>
    </submittedName>
</protein>
<dbReference type="EMBL" id="JBEWTB010000002">
    <property type="protein sequence ID" value="MET4757435.1"/>
    <property type="molecule type" value="Genomic_DNA"/>
</dbReference>
<evidence type="ECO:0000313" key="3">
    <source>
        <dbReference type="Proteomes" id="UP001549366"/>
    </source>
</evidence>
<organism evidence="2 3">
    <name type="scientific">Endozoicomonas lisbonensis</name>
    <dbReference type="NCBI Taxonomy" id="3120522"/>
    <lineage>
        <taxon>Bacteria</taxon>
        <taxon>Pseudomonadati</taxon>
        <taxon>Pseudomonadota</taxon>
        <taxon>Gammaproteobacteria</taxon>
        <taxon>Oceanospirillales</taxon>
        <taxon>Endozoicomonadaceae</taxon>
        <taxon>Endozoicomonas</taxon>
    </lineage>
</organism>
<comment type="caution">
    <text evidence="2">The sequence shown here is derived from an EMBL/GenBank/DDBJ whole genome shotgun (WGS) entry which is preliminary data.</text>
</comment>
<keyword evidence="1" id="KW-1133">Transmembrane helix</keyword>
<evidence type="ECO:0000313" key="2">
    <source>
        <dbReference type="EMBL" id="MET4757435.1"/>
    </source>
</evidence>
<proteinExistence type="predicted"/>
<keyword evidence="1" id="KW-0472">Membrane</keyword>
<sequence>MDLLIRQLAPATRRIVSLFALTGCLAYCAMMVYGAWVYLDKIYGIGLGMEDVRLPYWLARSFSDDFAWEVLKLDTEDPMFPLWLAHSGLLLGFLLIGWRFFQAFWKLLTGEIEQFELADEARDALKEVEDKGAEK</sequence>
<feature type="transmembrane region" description="Helical" evidence="1">
    <location>
        <begin position="80"/>
        <end position="101"/>
    </location>
</feature>
<feature type="transmembrane region" description="Helical" evidence="1">
    <location>
        <begin position="15"/>
        <end position="39"/>
    </location>
</feature>
<name>A0ABV2SI43_9GAMM</name>
<reference evidence="2 3" key="1">
    <citation type="submission" date="2024-06" db="EMBL/GenBank/DDBJ databases">
        <title>Genomic Encyclopedia of Type Strains, Phase V (KMG-V): Genome sequencing to study the core and pangenomes of soil and plant-associated prokaryotes.</title>
        <authorList>
            <person name="Whitman W."/>
        </authorList>
    </citation>
    <scope>NUCLEOTIDE SEQUENCE [LARGE SCALE GENOMIC DNA]</scope>
    <source>
        <strain evidence="2 3">NE40</strain>
    </source>
</reference>
<accession>A0ABV2SI43</accession>
<gene>
    <name evidence="2" type="ORF">V5J35_002627</name>
</gene>
<keyword evidence="1" id="KW-0812">Transmembrane</keyword>
<keyword evidence="3" id="KW-1185">Reference proteome</keyword>
<dbReference type="Proteomes" id="UP001549366">
    <property type="component" value="Unassembled WGS sequence"/>
</dbReference>
<evidence type="ECO:0000256" key="1">
    <source>
        <dbReference type="SAM" id="Phobius"/>
    </source>
</evidence>